<evidence type="ECO:0000256" key="2">
    <source>
        <dbReference type="ARBA" id="ARBA00004696"/>
    </source>
</evidence>
<dbReference type="GO" id="GO:0004640">
    <property type="term" value="F:phosphoribosylanthranilate isomerase activity"/>
    <property type="evidence" value="ECO:0007669"/>
    <property type="project" value="TreeGrafter"/>
</dbReference>
<comment type="pathway">
    <text evidence="2">Amino-acid biosynthesis; L-tryptophan biosynthesis; L-tryptophan from chorismate: step 4/5.</text>
</comment>
<keyword evidence="6" id="KW-0822">Tryptophan biosynthesis</keyword>
<gene>
    <name evidence="10" type="primary">trpC</name>
    <name evidence="10" type="ORF">DD728_02490</name>
</gene>
<dbReference type="AlphaFoldDB" id="A0A356W410"/>
<dbReference type="InterPro" id="IPR045186">
    <property type="entry name" value="Indole-3-glycerol_P_synth"/>
</dbReference>
<evidence type="ECO:0000256" key="6">
    <source>
        <dbReference type="ARBA" id="ARBA00022822"/>
    </source>
</evidence>
<dbReference type="GO" id="GO:0004425">
    <property type="term" value="F:indole-3-glycerol-phosphate synthase activity"/>
    <property type="evidence" value="ECO:0007669"/>
    <property type="project" value="UniProtKB-EC"/>
</dbReference>
<feature type="domain" description="Indole-3-glycerol phosphate synthase" evidence="9">
    <location>
        <begin position="1"/>
        <end position="69"/>
    </location>
</feature>
<evidence type="ECO:0000256" key="7">
    <source>
        <dbReference type="ARBA" id="ARBA00023141"/>
    </source>
</evidence>
<proteinExistence type="predicted"/>
<dbReference type="InterPro" id="IPR013785">
    <property type="entry name" value="Aldolase_TIM"/>
</dbReference>
<comment type="catalytic activity">
    <reaction evidence="1">
        <text>1-(2-carboxyphenylamino)-1-deoxy-D-ribulose 5-phosphate + H(+) = (1S,2R)-1-C-(indol-3-yl)glycerol 3-phosphate + CO2 + H2O</text>
        <dbReference type="Rhea" id="RHEA:23476"/>
        <dbReference type="ChEBI" id="CHEBI:15377"/>
        <dbReference type="ChEBI" id="CHEBI:15378"/>
        <dbReference type="ChEBI" id="CHEBI:16526"/>
        <dbReference type="ChEBI" id="CHEBI:58613"/>
        <dbReference type="ChEBI" id="CHEBI:58866"/>
        <dbReference type="EC" id="4.1.1.48"/>
    </reaction>
</comment>
<feature type="non-terminal residue" evidence="10">
    <location>
        <position position="1"/>
    </location>
</feature>
<evidence type="ECO:0000256" key="1">
    <source>
        <dbReference type="ARBA" id="ARBA00001633"/>
    </source>
</evidence>
<dbReference type="InterPro" id="IPR011060">
    <property type="entry name" value="RibuloseP-bd_barrel"/>
</dbReference>
<dbReference type="InterPro" id="IPR013798">
    <property type="entry name" value="Indole-3-glycerol_P_synth_dom"/>
</dbReference>
<keyword evidence="7" id="KW-0057">Aromatic amino acid biosynthesis</keyword>
<dbReference type="PANTHER" id="PTHR22854:SF2">
    <property type="entry name" value="INDOLE-3-GLYCEROL-PHOSPHATE SYNTHASE"/>
    <property type="match status" value="1"/>
</dbReference>
<feature type="non-terminal residue" evidence="10">
    <location>
        <position position="69"/>
    </location>
</feature>
<protein>
    <recommendedName>
        <fullName evidence="3">indole-3-glycerol-phosphate synthase</fullName>
        <ecNumber evidence="3">4.1.1.48</ecNumber>
    </recommendedName>
</protein>
<keyword evidence="4" id="KW-0028">Amino-acid biosynthesis</keyword>
<evidence type="ECO:0000256" key="5">
    <source>
        <dbReference type="ARBA" id="ARBA00022793"/>
    </source>
</evidence>
<evidence type="ECO:0000259" key="9">
    <source>
        <dbReference type="Pfam" id="PF00218"/>
    </source>
</evidence>
<dbReference type="Proteomes" id="UP000263957">
    <property type="component" value="Unassembled WGS sequence"/>
</dbReference>
<dbReference type="UniPathway" id="UPA00035">
    <property type="reaction ID" value="UER00043"/>
</dbReference>
<evidence type="ECO:0000256" key="3">
    <source>
        <dbReference type="ARBA" id="ARBA00012362"/>
    </source>
</evidence>
<dbReference type="EMBL" id="DOGS01000058">
    <property type="protein sequence ID" value="HBQ47745.1"/>
    <property type="molecule type" value="Genomic_DNA"/>
</dbReference>
<evidence type="ECO:0000256" key="4">
    <source>
        <dbReference type="ARBA" id="ARBA00022605"/>
    </source>
</evidence>
<name>A0A356W410_9PROT</name>
<keyword evidence="8 10" id="KW-0456">Lyase</keyword>
<dbReference type="Pfam" id="PF00218">
    <property type="entry name" value="IGPS"/>
    <property type="match status" value="1"/>
</dbReference>
<dbReference type="EC" id="4.1.1.48" evidence="3"/>
<evidence type="ECO:0000256" key="8">
    <source>
        <dbReference type="ARBA" id="ARBA00023239"/>
    </source>
</evidence>
<dbReference type="Gene3D" id="3.20.20.70">
    <property type="entry name" value="Aldolase class I"/>
    <property type="match status" value="1"/>
</dbReference>
<evidence type="ECO:0000313" key="10">
    <source>
        <dbReference type="EMBL" id="HBQ47745.1"/>
    </source>
</evidence>
<evidence type="ECO:0000313" key="11">
    <source>
        <dbReference type="Proteomes" id="UP000263957"/>
    </source>
</evidence>
<dbReference type="SUPFAM" id="SSF51366">
    <property type="entry name" value="Ribulose-phoshate binding barrel"/>
    <property type="match status" value="1"/>
</dbReference>
<organism evidence="10 11">
    <name type="scientific">Hyphomonas atlantica</name>
    <dbReference type="NCBI Taxonomy" id="1280948"/>
    <lineage>
        <taxon>Bacteria</taxon>
        <taxon>Pseudomonadati</taxon>
        <taxon>Pseudomonadota</taxon>
        <taxon>Alphaproteobacteria</taxon>
        <taxon>Hyphomonadales</taxon>
        <taxon>Hyphomonadaceae</taxon>
        <taxon>Hyphomonas</taxon>
    </lineage>
</organism>
<keyword evidence="5" id="KW-0210">Decarboxylase</keyword>
<accession>A0A356W410</accession>
<dbReference type="GO" id="GO:0000162">
    <property type="term" value="P:L-tryptophan biosynthetic process"/>
    <property type="evidence" value="ECO:0007669"/>
    <property type="project" value="UniProtKB-UniPathway"/>
</dbReference>
<comment type="caution">
    <text evidence="10">The sequence shown here is derived from an EMBL/GenBank/DDBJ whole genome shotgun (WGS) entry which is preliminary data.</text>
</comment>
<reference evidence="10 11" key="1">
    <citation type="journal article" date="2018" name="Nat. Biotechnol.">
        <title>A standardized bacterial taxonomy based on genome phylogeny substantially revises the tree of life.</title>
        <authorList>
            <person name="Parks D.H."/>
            <person name="Chuvochina M."/>
            <person name="Waite D.W."/>
            <person name="Rinke C."/>
            <person name="Skarshewski A."/>
            <person name="Chaumeil P.A."/>
            <person name="Hugenholtz P."/>
        </authorList>
    </citation>
    <scope>NUCLEOTIDE SEQUENCE [LARGE SCALE GENOMIC DNA]</scope>
    <source>
        <strain evidence="10">UBA10378</strain>
    </source>
</reference>
<sequence>IDPYQVIESRVYGADCILVIMACLSDDQASELTSTALELGMDVLLETHNEDELERALRLPSPLIGINNR</sequence>
<dbReference type="PANTHER" id="PTHR22854">
    <property type="entry name" value="TRYPTOPHAN BIOSYNTHESIS PROTEIN"/>
    <property type="match status" value="1"/>
</dbReference>